<proteinExistence type="predicted"/>
<comment type="caution">
    <text evidence="2">The sequence shown here is derived from an EMBL/GenBank/DDBJ whole genome shotgun (WGS) entry which is preliminary data.</text>
</comment>
<evidence type="ECO:0000313" key="2">
    <source>
        <dbReference type="EMBL" id="MXQ98531.1"/>
    </source>
</evidence>
<protein>
    <submittedName>
        <fullName evidence="2">Uncharacterized protein</fullName>
    </submittedName>
</protein>
<accession>A0A6B0S9E0</accession>
<feature type="region of interest" description="Disordered" evidence="1">
    <location>
        <begin position="1"/>
        <end position="76"/>
    </location>
</feature>
<reference evidence="2" key="1">
    <citation type="submission" date="2019-10" db="EMBL/GenBank/DDBJ databases">
        <title>The sequence and de novo assembly of the wild yak genome.</title>
        <authorList>
            <person name="Liu Y."/>
        </authorList>
    </citation>
    <scope>NUCLEOTIDE SEQUENCE [LARGE SCALE GENOMIC DNA]</scope>
    <source>
        <strain evidence="2">WY2019</strain>
    </source>
</reference>
<dbReference type="AlphaFoldDB" id="A0A6B0S9E0"/>
<gene>
    <name evidence="2" type="ORF">E5288_WYG021790</name>
</gene>
<dbReference type="EMBL" id="VBQZ03000250">
    <property type="protein sequence ID" value="MXQ98531.1"/>
    <property type="molecule type" value="Genomic_DNA"/>
</dbReference>
<sequence length="110" mass="12204">MRKPFGFSGGNGATPRESSPYMDESQERQISPDTAHTHTSHSEEVSSASRPSPCYHGSSHSGEQEANTRRRQSPDCVIPVCPLREEGLKRTLQHKTARADHQFTTSIIEV</sequence>
<dbReference type="Proteomes" id="UP000322234">
    <property type="component" value="Unassembled WGS sequence"/>
</dbReference>
<name>A0A6B0S9E0_9CETA</name>
<evidence type="ECO:0000256" key="1">
    <source>
        <dbReference type="SAM" id="MobiDB-lite"/>
    </source>
</evidence>
<keyword evidence="3" id="KW-1185">Reference proteome</keyword>
<organism evidence="2 3">
    <name type="scientific">Bos mutus</name>
    <name type="common">wild yak</name>
    <dbReference type="NCBI Taxonomy" id="72004"/>
    <lineage>
        <taxon>Eukaryota</taxon>
        <taxon>Metazoa</taxon>
        <taxon>Chordata</taxon>
        <taxon>Craniata</taxon>
        <taxon>Vertebrata</taxon>
        <taxon>Euteleostomi</taxon>
        <taxon>Mammalia</taxon>
        <taxon>Eutheria</taxon>
        <taxon>Laurasiatheria</taxon>
        <taxon>Artiodactyla</taxon>
        <taxon>Ruminantia</taxon>
        <taxon>Pecora</taxon>
        <taxon>Bovidae</taxon>
        <taxon>Bovinae</taxon>
        <taxon>Bos</taxon>
    </lineage>
</organism>
<evidence type="ECO:0000313" key="3">
    <source>
        <dbReference type="Proteomes" id="UP000322234"/>
    </source>
</evidence>